<dbReference type="Gene3D" id="1.10.1200.10">
    <property type="entry name" value="ACP-like"/>
    <property type="match status" value="1"/>
</dbReference>
<reference evidence="2" key="1">
    <citation type="submission" date="2018-01" db="EMBL/GenBank/DDBJ databases">
        <authorList>
            <person name="Regsiter A."/>
            <person name="William W."/>
        </authorList>
    </citation>
    <scope>NUCLEOTIDE SEQUENCE</scope>
    <source>
        <strain evidence="2">TRIP AH-1</strain>
    </source>
</reference>
<dbReference type="AlphaFoldDB" id="A0A445MSX8"/>
<dbReference type="PROSITE" id="PS50075">
    <property type="entry name" value="CARRIER"/>
    <property type="match status" value="1"/>
</dbReference>
<feature type="domain" description="Carrier" evidence="1">
    <location>
        <begin position="4"/>
        <end position="80"/>
    </location>
</feature>
<evidence type="ECO:0000313" key="2">
    <source>
        <dbReference type="EMBL" id="SPD72543.1"/>
    </source>
</evidence>
<evidence type="ECO:0000259" key="1">
    <source>
        <dbReference type="PROSITE" id="PS50075"/>
    </source>
</evidence>
<proteinExistence type="predicted"/>
<protein>
    <submittedName>
        <fullName evidence="2">Acyl carrier protein</fullName>
    </submittedName>
</protein>
<dbReference type="Pfam" id="PF00550">
    <property type="entry name" value="PP-binding"/>
    <property type="match status" value="1"/>
</dbReference>
<dbReference type="InterPro" id="IPR036736">
    <property type="entry name" value="ACP-like_sf"/>
</dbReference>
<name>A0A445MSX8_9BACT</name>
<sequence>MREEEIRDIIFDILLEIAPEADLKTLPHHGDLRKTLDIDSFDFLNLMIGLNERLGVDIPESDYEKLNTLSNMLTYLSARLG</sequence>
<dbReference type="SUPFAM" id="SSF47336">
    <property type="entry name" value="ACP-like"/>
    <property type="match status" value="1"/>
</dbReference>
<dbReference type="InterPro" id="IPR009081">
    <property type="entry name" value="PP-bd_ACP"/>
</dbReference>
<accession>A0A445MSX8</accession>
<organism evidence="2">
    <name type="scientific">uncultured Desulfobacterium sp</name>
    <dbReference type="NCBI Taxonomy" id="201089"/>
    <lineage>
        <taxon>Bacteria</taxon>
        <taxon>Pseudomonadati</taxon>
        <taxon>Thermodesulfobacteriota</taxon>
        <taxon>Desulfobacteria</taxon>
        <taxon>Desulfobacterales</taxon>
        <taxon>Desulfobacteriaceae</taxon>
        <taxon>Desulfobacterium</taxon>
        <taxon>environmental samples</taxon>
    </lineage>
</organism>
<dbReference type="EMBL" id="OJIN01000046">
    <property type="protein sequence ID" value="SPD72543.1"/>
    <property type="molecule type" value="Genomic_DNA"/>
</dbReference>
<gene>
    <name evidence="2" type="ORF">PITCH_A140023</name>
</gene>